<dbReference type="Ensembl" id="ENSAMXT00005047327.1">
    <property type="protein sequence ID" value="ENSAMXP00005043534.1"/>
    <property type="gene ID" value="ENSAMXG00005020266.1"/>
</dbReference>
<keyword evidence="3" id="KW-0342">GTP-binding</keyword>
<accession>A0A8B9L0X3</accession>
<evidence type="ECO:0000259" key="5">
    <source>
        <dbReference type="PROSITE" id="PS51720"/>
    </source>
</evidence>
<protein>
    <recommendedName>
        <fullName evidence="5">AIG1-type G domain-containing protein</fullName>
    </recommendedName>
</protein>
<dbReference type="CDD" id="cd01852">
    <property type="entry name" value="AIG1"/>
    <property type="match status" value="1"/>
</dbReference>
<sequence>MQQPVHRGLKMEELRIVLLGKTGAGKSSAGKLFYTAASLQRVTQTCSKSTSTVDGHKIIVVDTPGWTDLSLKEDKTIMEIAKGTDLTDPGPHVFLLVIPIGRLTTKEINTVQQILEVFGEEASKYTMVLFTRGDDLKEKTFEENLEDTHPDLKKILDLCEGRYHVFNNKDKDNHKQVSDLLEKIKLMVERNEGKYYTKVMYQKMADKLEERHKTDVNEGRVKSYLQEDGEQEQSTAIPNDQNTNEEDNYMVHIAKFPSEKSNFGKFHGEKSCDEKSSCRRESQNKELHSMELKWQKKEAELQKTIERKEMTWLKEKNGLEKEIQQLGMKLREKKAELEKVKQELQVQQIKAGTLEQQKKENERFRRENDENKKKMKQKSAALQRHCDEFERMVNMNKQTDAKTLQKFLSQLKKDVLHSK</sequence>
<proteinExistence type="inferred from homology"/>
<feature type="compositionally biased region" description="Polar residues" evidence="4">
    <location>
        <begin position="232"/>
        <end position="242"/>
    </location>
</feature>
<dbReference type="PANTHER" id="PTHR10903">
    <property type="entry name" value="GTPASE, IMAP FAMILY MEMBER-RELATED"/>
    <property type="match status" value="1"/>
</dbReference>
<comment type="similarity">
    <text evidence="1">Belongs to the TRAFAC class TrmE-Era-EngA-EngB-Septin-like GTPase superfamily. AIG1/Toc34/Toc159-like paraseptin GTPase family. IAN subfamily.</text>
</comment>
<dbReference type="PANTHER" id="PTHR10903:SF188">
    <property type="entry name" value="GTPASE IMAP FAMILY MEMBER 2-LIKE-RELATED"/>
    <property type="match status" value="1"/>
</dbReference>
<organism evidence="6 7">
    <name type="scientific">Astyanax mexicanus</name>
    <name type="common">Blind cave fish</name>
    <name type="synonym">Astyanax fasciatus mexicanus</name>
    <dbReference type="NCBI Taxonomy" id="7994"/>
    <lineage>
        <taxon>Eukaryota</taxon>
        <taxon>Metazoa</taxon>
        <taxon>Chordata</taxon>
        <taxon>Craniata</taxon>
        <taxon>Vertebrata</taxon>
        <taxon>Euteleostomi</taxon>
        <taxon>Actinopterygii</taxon>
        <taxon>Neopterygii</taxon>
        <taxon>Teleostei</taxon>
        <taxon>Ostariophysi</taxon>
        <taxon>Characiformes</taxon>
        <taxon>Characoidei</taxon>
        <taxon>Acestrorhamphidae</taxon>
        <taxon>Acestrorhamphinae</taxon>
        <taxon>Astyanax</taxon>
    </lineage>
</organism>
<dbReference type="Pfam" id="PF04548">
    <property type="entry name" value="AIG1"/>
    <property type="match status" value="1"/>
</dbReference>
<dbReference type="AlphaFoldDB" id="A0A8B9L0X3"/>
<dbReference type="PROSITE" id="PS51720">
    <property type="entry name" value="G_AIG1"/>
    <property type="match status" value="1"/>
</dbReference>
<dbReference type="GO" id="GO:0005525">
    <property type="term" value="F:GTP binding"/>
    <property type="evidence" value="ECO:0007669"/>
    <property type="project" value="UniProtKB-KW"/>
</dbReference>
<dbReference type="InterPro" id="IPR027417">
    <property type="entry name" value="P-loop_NTPase"/>
</dbReference>
<feature type="compositionally biased region" description="Basic and acidic residues" evidence="4">
    <location>
        <begin position="356"/>
        <end position="372"/>
    </location>
</feature>
<evidence type="ECO:0000313" key="6">
    <source>
        <dbReference type="Ensembl" id="ENSAMXP00005043534.1"/>
    </source>
</evidence>
<dbReference type="InterPro" id="IPR045058">
    <property type="entry name" value="GIMA/IAN/Toc"/>
</dbReference>
<feature type="region of interest" description="Disordered" evidence="4">
    <location>
        <begin position="223"/>
        <end position="244"/>
    </location>
</feature>
<evidence type="ECO:0000313" key="7">
    <source>
        <dbReference type="Proteomes" id="UP000694621"/>
    </source>
</evidence>
<dbReference type="Proteomes" id="UP000694621">
    <property type="component" value="Unplaced"/>
</dbReference>
<evidence type="ECO:0000256" key="4">
    <source>
        <dbReference type="SAM" id="MobiDB-lite"/>
    </source>
</evidence>
<dbReference type="Gene3D" id="3.40.50.300">
    <property type="entry name" value="P-loop containing nucleotide triphosphate hydrolases"/>
    <property type="match status" value="1"/>
</dbReference>
<name>A0A8B9L0X3_ASTMX</name>
<dbReference type="SUPFAM" id="SSF52540">
    <property type="entry name" value="P-loop containing nucleoside triphosphate hydrolases"/>
    <property type="match status" value="1"/>
</dbReference>
<dbReference type="FunFam" id="3.40.50.300:FF:000366">
    <property type="entry name" value="GTPase, IMAP family member 2"/>
    <property type="match status" value="1"/>
</dbReference>
<evidence type="ECO:0000256" key="2">
    <source>
        <dbReference type="ARBA" id="ARBA00022741"/>
    </source>
</evidence>
<reference evidence="6" key="1">
    <citation type="submission" date="2025-08" db="UniProtKB">
        <authorList>
            <consortium name="Ensembl"/>
        </authorList>
    </citation>
    <scope>IDENTIFICATION</scope>
</reference>
<feature type="domain" description="AIG1-type G" evidence="5">
    <location>
        <begin position="11"/>
        <end position="205"/>
    </location>
</feature>
<feature type="region of interest" description="Disordered" evidence="4">
    <location>
        <begin position="356"/>
        <end position="381"/>
    </location>
</feature>
<dbReference type="InterPro" id="IPR006703">
    <property type="entry name" value="G_AIG1"/>
</dbReference>
<evidence type="ECO:0000256" key="1">
    <source>
        <dbReference type="ARBA" id="ARBA00008535"/>
    </source>
</evidence>
<evidence type="ECO:0000256" key="3">
    <source>
        <dbReference type="ARBA" id="ARBA00023134"/>
    </source>
</evidence>
<keyword evidence="2" id="KW-0547">Nucleotide-binding</keyword>